<gene>
    <name evidence="2" type="ORF">C1645_743412</name>
</gene>
<evidence type="ECO:0000256" key="1">
    <source>
        <dbReference type="SAM" id="MobiDB-lite"/>
    </source>
</evidence>
<dbReference type="AlphaFoldDB" id="A0A397SAF8"/>
<sequence length="279" mass="32732">MTRFNNQEKSKLYNITSTNMNKVTSIENETSSDEDSSNPCFYLPPLFYGNKTENVNEWLKKFEIVAKKNKWNEEIKLDISRSSLRGLAKTWYIRTAKDFQKTSWSEFSKAVRCYFQHNKYSIKRSNNYSKYSKDVFTNDLPNYTNGNGKFRSLTDELRNCKQESEESVESYGKRVYDLIEMVNINKTMCDVEMAVNLIKGLRADLCKEVVMLNPNTFNQALKFAKIAESKKVIIKCKEKKEEEKYFKVNLKHKNFRQNRTNWAPQGGINGKNRLNNGKK</sequence>
<comment type="caution">
    <text evidence="2">The sequence shown here is derived from an EMBL/GenBank/DDBJ whole genome shotgun (WGS) entry which is preliminary data.</text>
</comment>
<keyword evidence="3" id="KW-1185">Reference proteome</keyword>
<evidence type="ECO:0008006" key="4">
    <source>
        <dbReference type="Google" id="ProtNLM"/>
    </source>
</evidence>
<accession>A0A397SAF8</accession>
<dbReference type="OrthoDB" id="5593145at2759"/>
<dbReference type="Proteomes" id="UP000265703">
    <property type="component" value="Unassembled WGS sequence"/>
</dbReference>
<proteinExistence type="predicted"/>
<dbReference type="EMBL" id="QKYT01000611">
    <property type="protein sequence ID" value="RIA82968.1"/>
    <property type="molecule type" value="Genomic_DNA"/>
</dbReference>
<feature type="region of interest" description="Disordered" evidence="1">
    <location>
        <begin position="259"/>
        <end position="279"/>
    </location>
</feature>
<name>A0A397SAF8_9GLOM</name>
<evidence type="ECO:0000313" key="2">
    <source>
        <dbReference type="EMBL" id="RIA82968.1"/>
    </source>
</evidence>
<dbReference type="PANTHER" id="PTHR33223:SF6">
    <property type="entry name" value="CCHC-TYPE DOMAIN-CONTAINING PROTEIN"/>
    <property type="match status" value="1"/>
</dbReference>
<protein>
    <recommendedName>
        <fullName evidence="4">Retrotransposon gag domain-containing protein</fullName>
    </recommendedName>
</protein>
<organism evidence="2 3">
    <name type="scientific">Glomus cerebriforme</name>
    <dbReference type="NCBI Taxonomy" id="658196"/>
    <lineage>
        <taxon>Eukaryota</taxon>
        <taxon>Fungi</taxon>
        <taxon>Fungi incertae sedis</taxon>
        <taxon>Mucoromycota</taxon>
        <taxon>Glomeromycotina</taxon>
        <taxon>Glomeromycetes</taxon>
        <taxon>Glomerales</taxon>
        <taxon>Glomeraceae</taxon>
        <taxon>Glomus</taxon>
    </lineage>
</organism>
<dbReference type="PANTHER" id="PTHR33223">
    <property type="entry name" value="CCHC-TYPE DOMAIN-CONTAINING PROTEIN"/>
    <property type="match status" value="1"/>
</dbReference>
<evidence type="ECO:0000313" key="3">
    <source>
        <dbReference type="Proteomes" id="UP000265703"/>
    </source>
</evidence>
<reference evidence="2 3" key="1">
    <citation type="submission" date="2018-06" db="EMBL/GenBank/DDBJ databases">
        <title>Comparative genomics reveals the genomic features of Rhizophagus irregularis, R. cerebriforme, R. diaphanum and Gigaspora rosea, and their symbiotic lifestyle signature.</title>
        <authorList>
            <person name="Morin E."/>
            <person name="San Clemente H."/>
            <person name="Chen E.C.H."/>
            <person name="De La Providencia I."/>
            <person name="Hainaut M."/>
            <person name="Kuo A."/>
            <person name="Kohler A."/>
            <person name="Murat C."/>
            <person name="Tang N."/>
            <person name="Roy S."/>
            <person name="Loubradou J."/>
            <person name="Henrissat B."/>
            <person name="Grigoriev I.V."/>
            <person name="Corradi N."/>
            <person name="Roux C."/>
            <person name="Martin F.M."/>
        </authorList>
    </citation>
    <scope>NUCLEOTIDE SEQUENCE [LARGE SCALE GENOMIC DNA]</scope>
    <source>
        <strain evidence="2 3">DAOM 227022</strain>
    </source>
</reference>